<keyword evidence="1" id="KW-0732">Signal</keyword>
<keyword evidence="3" id="KW-1185">Reference proteome</keyword>
<gene>
    <name evidence="2" type="ORF">GTZ99_13775</name>
</gene>
<evidence type="ECO:0000313" key="2">
    <source>
        <dbReference type="EMBL" id="NBC37619.1"/>
    </source>
</evidence>
<dbReference type="CDD" id="cd16325">
    <property type="entry name" value="LolA"/>
    <property type="match status" value="1"/>
</dbReference>
<name>A0ABW9XGE2_9SPHN</name>
<dbReference type="PANTHER" id="PTHR35869">
    <property type="entry name" value="OUTER-MEMBRANE LIPOPROTEIN CARRIER PROTEIN"/>
    <property type="match status" value="1"/>
</dbReference>
<dbReference type="Gene3D" id="2.50.20.10">
    <property type="entry name" value="Lipoprotein localisation LolA/LolB/LppX"/>
    <property type="match status" value="1"/>
</dbReference>
<dbReference type="Proteomes" id="UP000753724">
    <property type="component" value="Unassembled WGS sequence"/>
</dbReference>
<dbReference type="PROSITE" id="PS51257">
    <property type="entry name" value="PROKAR_LIPOPROTEIN"/>
    <property type="match status" value="1"/>
</dbReference>
<dbReference type="InterPro" id="IPR029046">
    <property type="entry name" value="LolA/LolB/LppX"/>
</dbReference>
<accession>A0ABW9XGE2</accession>
<dbReference type="EMBL" id="JAAAPO010000005">
    <property type="protein sequence ID" value="NBC37619.1"/>
    <property type="molecule type" value="Genomic_DNA"/>
</dbReference>
<dbReference type="InterPro" id="IPR004564">
    <property type="entry name" value="OM_lipoprot_carrier_LolA-like"/>
</dbReference>
<organism evidence="2 3">
    <name type="scientific">Novosphingobium ovatum</name>
    <dbReference type="NCBI Taxonomy" id="1908523"/>
    <lineage>
        <taxon>Bacteria</taxon>
        <taxon>Pseudomonadati</taxon>
        <taxon>Pseudomonadota</taxon>
        <taxon>Alphaproteobacteria</taxon>
        <taxon>Sphingomonadales</taxon>
        <taxon>Sphingomonadaceae</taxon>
        <taxon>Novosphingobium</taxon>
    </lineage>
</organism>
<dbReference type="SUPFAM" id="SSF89392">
    <property type="entry name" value="Prokaryotic lipoproteins and lipoprotein localization factors"/>
    <property type="match status" value="1"/>
</dbReference>
<dbReference type="PANTHER" id="PTHR35869:SF1">
    <property type="entry name" value="OUTER-MEMBRANE LIPOPROTEIN CARRIER PROTEIN"/>
    <property type="match status" value="1"/>
</dbReference>
<reference evidence="3" key="1">
    <citation type="submission" date="2020-01" db="EMBL/GenBank/DDBJ databases">
        <title>Sphingomonas sp. strain CSW-10.</title>
        <authorList>
            <person name="Chen W.-M."/>
        </authorList>
    </citation>
    <scope>NUCLEOTIDE SEQUENCE [LARGE SCALE GENOMIC DNA]</scope>
    <source>
        <strain evidence="3">FSY-8</strain>
    </source>
</reference>
<dbReference type="RefSeq" id="WP_161719813.1">
    <property type="nucleotide sequence ID" value="NZ_JAAAPO010000005.1"/>
</dbReference>
<proteinExistence type="predicted"/>
<protein>
    <submittedName>
        <fullName evidence="2">Outer membrane lipoprotein carrier protein LolA</fullName>
    </submittedName>
</protein>
<evidence type="ECO:0000313" key="3">
    <source>
        <dbReference type="Proteomes" id="UP000753724"/>
    </source>
</evidence>
<sequence length="231" mass="24660">MWRAVLTGVRGGARQRANRKGLLVAGPVALSACLAPVAAGFAPLAQAQTQAVSPVQQAANALRSIESLRASFVQTDANGARLTGTLYLKRPGKIRFQYAPGTGLLIVSDGRALTIHDSDVGQTQRWPIGNSPLGALLDPGRDITRYGNVVITGDPGVLGVEVRDRAHPEYGVTTLFFFRKASAPGGLELAGWQTLDAQNRATRIRLSGHQYGVGIDNSQFTFIDPRARPHK</sequence>
<dbReference type="Pfam" id="PF03548">
    <property type="entry name" value="LolA"/>
    <property type="match status" value="1"/>
</dbReference>
<evidence type="ECO:0000256" key="1">
    <source>
        <dbReference type="ARBA" id="ARBA00022729"/>
    </source>
</evidence>
<comment type="caution">
    <text evidence="2">The sequence shown here is derived from an EMBL/GenBank/DDBJ whole genome shotgun (WGS) entry which is preliminary data.</text>
</comment>
<keyword evidence="2" id="KW-0449">Lipoprotein</keyword>